<keyword evidence="1" id="KW-1133">Transmembrane helix</keyword>
<dbReference type="PANTHER" id="PTHR34947">
    <property type="entry name" value="TRANSMEMBRANE PROTEIN"/>
    <property type="match status" value="1"/>
</dbReference>
<keyword evidence="3" id="KW-1185">Reference proteome</keyword>
<proteinExistence type="predicted"/>
<feature type="transmembrane region" description="Helical" evidence="1">
    <location>
        <begin position="70"/>
        <end position="87"/>
    </location>
</feature>
<organism evidence="2 3">
    <name type="scientific">Canavalia gladiata</name>
    <name type="common">Sword bean</name>
    <name type="synonym">Dolichos gladiatus</name>
    <dbReference type="NCBI Taxonomy" id="3824"/>
    <lineage>
        <taxon>Eukaryota</taxon>
        <taxon>Viridiplantae</taxon>
        <taxon>Streptophyta</taxon>
        <taxon>Embryophyta</taxon>
        <taxon>Tracheophyta</taxon>
        <taxon>Spermatophyta</taxon>
        <taxon>Magnoliopsida</taxon>
        <taxon>eudicotyledons</taxon>
        <taxon>Gunneridae</taxon>
        <taxon>Pentapetalae</taxon>
        <taxon>rosids</taxon>
        <taxon>fabids</taxon>
        <taxon>Fabales</taxon>
        <taxon>Fabaceae</taxon>
        <taxon>Papilionoideae</taxon>
        <taxon>50 kb inversion clade</taxon>
        <taxon>NPAAA clade</taxon>
        <taxon>indigoferoid/millettioid clade</taxon>
        <taxon>Phaseoleae</taxon>
        <taxon>Canavalia</taxon>
    </lineage>
</organism>
<dbReference type="AlphaFoldDB" id="A0AAN9L7Y9"/>
<gene>
    <name evidence="2" type="ORF">VNO77_25350</name>
</gene>
<reference evidence="2 3" key="1">
    <citation type="submission" date="2024-01" db="EMBL/GenBank/DDBJ databases">
        <title>The genomes of 5 underutilized Papilionoideae crops provide insights into root nodulation and disease resistanc.</title>
        <authorList>
            <person name="Jiang F."/>
        </authorList>
    </citation>
    <scope>NUCLEOTIDE SEQUENCE [LARGE SCALE GENOMIC DNA]</scope>
    <source>
        <strain evidence="2">LVBAO_FW01</strain>
        <tissue evidence="2">Leaves</tissue>
    </source>
</reference>
<protein>
    <recommendedName>
        <fullName evidence="4">Transmembrane protein</fullName>
    </recommendedName>
</protein>
<sequence length="234" mass="27022">MDQNQSEDQVLKSFNKKQFLKRSLKFIFSVFVFSVFVWYSSGFSVYPQSFNAYFSTCLFSMFTHSLESKYMFLICNGILAFIAKTSLTSSSDSHIDNLLQPSNLSETNAPLVSDMVVVPLSQDYVYVSLVVEEQVKWHEEEYNEGIKQVEEQEESTLCNKNEGRESETYMEEKAEEGETESGVEVAQDDEQAETIITTNEESVNTDELNRKFEEFIRKMKEEIRIEARSQLIAV</sequence>
<dbReference type="PANTHER" id="PTHR34947:SF4">
    <property type="entry name" value="TRANSMEMBRANE PROTEIN"/>
    <property type="match status" value="1"/>
</dbReference>
<name>A0AAN9L7Y9_CANGL</name>
<dbReference type="EMBL" id="JAYMYQ010000005">
    <property type="protein sequence ID" value="KAK7331135.1"/>
    <property type="molecule type" value="Genomic_DNA"/>
</dbReference>
<keyword evidence="1" id="KW-0472">Membrane</keyword>
<accession>A0AAN9L7Y9</accession>
<keyword evidence="1" id="KW-0812">Transmembrane</keyword>
<comment type="caution">
    <text evidence="2">The sequence shown here is derived from an EMBL/GenBank/DDBJ whole genome shotgun (WGS) entry which is preliminary data.</text>
</comment>
<evidence type="ECO:0000256" key="1">
    <source>
        <dbReference type="SAM" id="Phobius"/>
    </source>
</evidence>
<evidence type="ECO:0008006" key="4">
    <source>
        <dbReference type="Google" id="ProtNLM"/>
    </source>
</evidence>
<feature type="transmembrane region" description="Helical" evidence="1">
    <location>
        <begin position="26"/>
        <end position="46"/>
    </location>
</feature>
<evidence type="ECO:0000313" key="3">
    <source>
        <dbReference type="Proteomes" id="UP001367508"/>
    </source>
</evidence>
<dbReference type="Proteomes" id="UP001367508">
    <property type="component" value="Unassembled WGS sequence"/>
</dbReference>
<evidence type="ECO:0000313" key="2">
    <source>
        <dbReference type="EMBL" id="KAK7331135.1"/>
    </source>
</evidence>